<feature type="domain" description="Glycosyl transferase CAP10" evidence="4">
    <location>
        <begin position="170"/>
        <end position="415"/>
    </location>
</feature>
<dbReference type="Proteomes" id="UP001054857">
    <property type="component" value="Unassembled WGS sequence"/>
</dbReference>
<name>A0AAD3HSE0_9CHLO</name>
<dbReference type="AlphaFoldDB" id="A0AAD3HSE0"/>
<accession>A0AAD3HSE0</accession>
<organism evidence="5 6">
    <name type="scientific">Astrephomene gubernaculifera</name>
    <dbReference type="NCBI Taxonomy" id="47775"/>
    <lineage>
        <taxon>Eukaryota</taxon>
        <taxon>Viridiplantae</taxon>
        <taxon>Chlorophyta</taxon>
        <taxon>core chlorophytes</taxon>
        <taxon>Chlorophyceae</taxon>
        <taxon>CS clade</taxon>
        <taxon>Chlamydomonadales</taxon>
        <taxon>Astrephomenaceae</taxon>
        <taxon>Astrephomene</taxon>
    </lineage>
</organism>
<dbReference type="Pfam" id="PF05686">
    <property type="entry name" value="Glyco_transf_90"/>
    <property type="match status" value="1"/>
</dbReference>
<dbReference type="PANTHER" id="PTHR12203">
    <property type="entry name" value="KDEL LYS-ASP-GLU-LEU CONTAINING - RELATED"/>
    <property type="match status" value="1"/>
</dbReference>
<evidence type="ECO:0000256" key="3">
    <source>
        <dbReference type="SAM" id="Phobius"/>
    </source>
</evidence>
<dbReference type="PANTHER" id="PTHR12203:SF35">
    <property type="entry name" value="PROTEIN O-GLUCOSYLTRANSFERASE 1"/>
    <property type="match status" value="1"/>
</dbReference>
<keyword evidence="3" id="KW-1133">Transmembrane helix</keyword>
<evidence type="ECO:0000256" key="2">
    <source>
        <dbReference type="ARBA" id="ARBA00022679"/>
    </source>
</evidence>
<protein>
    <recommendedName>
        <fullName evidence="4">Glycosyl transferase CAP10 domain-containing protein</fullName>
    </recommendedName>
</protein>
<reference evidence="5 6" key="1">
    <citation type="journal article" date="2021" name="Sci. Rep.">
        <title>Genome sequencing of the multicellular alga Astrephomene provides insights into convergent evolution of germ-soma differentiation.</title>
        <authorList>
            <person name="Yamashita S."/>
            <person name="Yamamoto K."/>
            <person name="Matsuzaki R."/>
            <person name="Suzuki S."/>
            <person name="Yamaguchi H."/>
            <person name="Hirooka S."/>
            <person name="Minakuchi Y."/>
            <person name="Miyagishima S."/>
            <person name="Kawachi M."/>
            <person name="Toyoda A."/>
            <person name="Nozaki H."/>
        </authorList>
    </citation>
    <scope>NUCLEOTIDE SEQUENCE [LARGE SCALE GENOMIC DNA]</scope>
    <source>
        <strain evidence="5 6">NIES-4017</strain>
    </source>
</reference>
<keyword evidence="2" id="KW-0808">Transferase</keyword>
<evidence type="ECO:0000313" key="6">
    <source>
        <dbReference type="Proteomes" id="UP001054857"/>
    </source>
</evidence>
<sequence>MVLPPKRLFFGAAVILFILVALYGIARQSEHLRSTVFVIEPLGDYNAVRFAANSFPEKSSIFSSDVPLKGSCFKHARSFKEPLTPHYSPRASVQFIGTDVPRALWRWSGEISKAAFDSAAAKEFPGCVHCVDIVHYKIIGGRLYVGKRARPHMHREVAEEMLKVVLYLFPIPDMEFLLHFGDGCTQGLPVLGWNICRDHPNAGFTMPSYSIWDHSLGPTQMRVYHRCLRKRYPASKRKPMAVWRGSTTDTRFGSFNRDNYLQALRVQLHLLARNHSDVLDVKIADPLNCDDFVRSQLTDTGSRLNFEDFNTYCLIVDVDGNGWSDRFGQLVHFNTPILKMASNHTAFFEHLYAPGVAIEQFSRNLSDLPIKARRMIADCMAGGEESRGQQLANSMQATSRVLMDHVGIAEAFAYALLNYRRLSAWAVDPSLREFNPVNSSCCSYTKLPKKFAKAVEEHFAVKEGRQKAMVAPSRKGLGA</sequence>
<dbReference type="InterPro" id="IPR006598">
    <property type="entry name" value="CAP10"/>
</dbReference>
<feature type="transmembrane region" description="Helical" evidence="3">
    <location>
        <begin position="7"/>
        <end position="26"/>
    </location>
</feature>
<evidence type="ECO:0000259" key="4">
    <source>
        <dbReference type="SMART" id="SM00672"/>
    </source>
</evidence>
<dbReference type="EMBL" id="BMAR01000046">
    <property type="protein sequence ID" value="GFR51142.1"/>
    <property type="molecule type" value="Genomic_DNA"/>
</dbReference>
<evidence type="ECO:0000313" key="5">
    <source>
        <dbReference type="EMBL" id="GFR51142.1"/>
    </source>
</evidence>
<comment type="similarity">
    <text evidence="1">Belongs to the glycosyltransferase 90 family.</text>
</comment>
<dbReference type="InterPro" id="IPR051091">
    <property type="entry name" value="O-Glucosyltr/Glycosyltrsf_90"/>
</dbReference>
<dbReference type="GO" id="GO:0016740">
    <property type="term" value="F:transferase activity"/>
    <property type="evidence" value="ECO:0007669"/>
    <property type="project" value="UniProtKB-KW"/>
</dbReference>
<keyword evidence="6" id="KW-1185">Reference proteome</keyword>
<gene>
    <name evidence="5" type="ORF">Agub_g13497</name>
</gene>
<evidence type="ECO:0000256" key="1">
    <source>
        <dbReference type="ARBA" id="ARBA00010118"/>
    </source>
</evidence>
<proteinExistence type="inferred from homology"/>
<keyword evidence="3" id="KW-0812">Transmembrane</keyword>
<comment type="caution">
    <text evidence="5">The sequence shown here is derived from an EMBL/GenBank/DDBJ whole genome shotgun (WGS) entry which is preliminary data.</text>
</comment>
<keyword evidence="3" id="KW-0472">Membrane</keyword>
<dbReference type="SMART" id="SM00672">
    <property type="entry name" value="CAP10"/>
    <property type="match status" value="1"/>
</dbReference>